<evidence type="ECO:0000313" key="2">
    <source>
        <dbReference type="EMBL" id="PLB46143.1"/>
    </source>
</evidence>
<name>A0A2I2FZT6_9EURO</name>
<evidence type="ECO:0000313" key="3">
    <source>
        <dbReference type="Proteomes" id="UP000234275"/>
    </source>
</evidence>
<sequence>MAFATRSPTSSHTGNCMPNRTASPTLRPSRPPSERTYLVHTQSLEPSGDRDRSDPAASCGVSHEQRTYRVSQACRDDS</sequence>
<organism evidence="2 3">
    <name type="scientific">Aspergillus steynii IBT 23096</name>
    <dbReference type="NCBI Taxonomy" id="1392250"/>
    <lineage>
        <taxon>Eukaryota</taxon>
        <taxon>Fungi</taxon>
        <taxon>Dikarya</taxon>
        <taxon>Ascomycota</taxon>
        <taxon>Pezizomycotina</taxon>
        <taxon>Eurotiomycetes</taxon>
        <taxon>Eurotiomycetidae</taxon>
        <taxon>Eurotiales</taxon>
        <taxon>Aspergillaceae</taxon>
        <taxon>Aspergillus</taxon>
        <taxon>Aspergillus subgen. Circumdati</taxon>
    </lineage>
</organism>
<dbReference type="GeneID" id="36550782"/>
<evidence type="ECO:0000256" key="1">
    <source>
        <dbReference type="SAM" id="MobiDB-lite"/>
    </source>
</evidence>
<gene>
    <name evidence="2" type="ORF">P170DRAFT_261966</name>
</gene>
<feature type="region of interest" description="Disordered" evidence="1">
    <location>
        <begin position="1"/>
        <end position="78"/>
    </location>
</feature>
<keyword evidence="3" id="KW-1185">Reference proteome</keyword>
<dbReference type="AlphaFoldDB" id="A0A2I2FZT6"/>
<dbReference type="Proteomes" id="UP000234275">
    <property type="component" value="Unassembled WGS sequence"/>
</dbReference>
<accession>A0A2I2FZT6</accession>
<dbReference type="EMBL" id="MSFO01000007">
    <property type="protein sequence ID" value="PLB46143.1"/>
    <property type="molecule type" value="Genomic_DNA"/>
</dbReference>
<protein>
    <submittedName>
        <fullName evidence="2">Uncharacterized protein</fullName>
    </submittedName>
</protein>
<dbReference type="VEuPathDB" id="FungiDB:P170DRAFT_261966"/>
<proteinExistence type="predicted"/>
<dbReference type="RefSeq" id="XP_024701445.1">
    <property type="nucleotide sequence ID" value="XM_024843083.1"/>
</dbReference>
<feature type="compositionally biased region" description="Polar residues" evidence="1">
    <location>
        <begin position="1"/>
        <end position="26"/>
    </location>
</feature>
<reference evidence="2 3" key="1">
    <citation type="submission" date="2016-12" db="EMBL/GenBank/DDBJ databases">
        <title>The genomes of Aspergillus section Nigri reveals drivers in fungal speciation.</title>
        <authorList>
            <consortium name="DOE Joint Genome Institute"/>
            <person name="Vesth T.C."/>
            <person name="Nybo J."/>
            <person name="Theobald S."/>
            <person name="Brandl J."/>
            <person name="Frisvad J.C."/>
            <person name="Nielsen K.F."/>
            <person name="Lyhne E.K."/>
            <person name="Kogle M.E."/>
            <person name="Kuo A."/>
            <person name="Riley R."/>
            <person name="Clum A."/>
            <person name="Nolan M."/>
            <person name="Lipzen A."/>
            <person name="Salamov A."/>
            <person name="Henrissat B."/>
            <person name="Wiebenga A."/>
            <person name="De Vries R.P."/>
            <person name="Grigoriev I.V."/>
            <person name="Mortensen U.H."/>
            <person name="Andersen M.R."/>
            <person name="Baker S.E."/>
        </authorList>
    </citation>
    <scope>NUCLEOTIDE SEQUENCE [LARGE SCALE GENOMIC DNA]</scope>
    <source>
        <strain evidence="2 3">IBT 23096</strain>
    </source>
</reference>
<comment type="caution">
    <text evidence="2">The sequence shown here is derived from an EMBL/GenBank/DDBJ whole genome shotgun (WGS) entry which is preliminary data.</text>
</comment>